<evidence type="ECO:0000313" key="2">
    <source>
        <dbReference type="Proteomes" id="UP000828390"/>
    </source>
</evidence>
<dbReference type="AlphaFoldDB" id="A0A9D4MJA4"/>
<accession>A0A9D4MJA4</accession>
<dbReference type="Proteomes" id="UP000828390">
    <property type="component" value="Unassembled WGS sequence"/>
</dbReference>
<reference evidence="1" key="1">
    <citation type="journal article" date="2019" name="bioRxiv">
        <title>The Genome of the Zebra Mussel, Dreissena polymorpha: A Resource for Invasive Species Research.</title>
        <authorList>
            <person name="McCartney M.A."/>
            <person name="Auch B."/>
            <person name="Kono T."/>
            <person name="Mallez S."/>
            <person name="Zhang Y."/>
            <person name="Obille A."/>
            <person name="Becker A."/>
            <person name="Abrahante J.E."/>
            <person name="Garbe J."/>
            <person name="Badalamenti J.P."/>
            <person name="Herman A."/>
            <person name="Mangelson H."/>
            <person name="Liachko I."/>
            <person name="Sullivan S."/>
            <person name="Sone E.D."/>
            <person name="Koren S."/>
            <person name="Silverstein K.A.T."/>
            <person name="Beckman K.B."/>
            <person name="Gohl D.M."/>
        </authorList>
    </citation>
    <scope>NUCLEOTIDE SEQUENCE</scope>
    <source>
        <strain evidence="1">Duluth1</strain>
        <tissue evidence="1">Whole animal</tissue>
    </source>
</reference>
<keyword evidence="2" id="KW-1185">Reference proteome</keyword>
<comment type="caution">
    <text evidence="1">The sequence shown here is derived from an EMBL/GenBank/DDBJ whole genome shotgun (WGS) entry which is preliminary data.</text>
</comment>
<gene>
    <name evidence="1" type="ORF">DPMN_001098</name>
</gene>
<dbReference type="EMBL" id="JAIWYP010000001">
    <property type="protein sequence ID" value="KAH3877236.1"/>
    <property type="molecule type" value="Genomic_DNA"/>
</dbReference>
<sequence>MRVLTVAYPQLVLVVCSMDWIMSTPIWSRYGSLVAWYRYMVASMSSMEYQNREIQIKTKQ</sequence>
<organism evidence="1 2">
    <name type="scientific">Dreissena polymorpha</name>
    <name type="common">Zebra mussel</name>
    <name type="synonym">Mytilus polymorpha</name>
    <dbReference type="NCBI Taxonomy" id="45954"/>
    <lineage>
        <taxon>Eukaryota</taxon>
        <taxon>Metazoa</taxon>
        <taxon>Spiralia</taxon>
        <taxon>Lophotrochozoa</taxon>
        <taxon>Mollusca</taxon>
        <taxon>Bivalvia</taxon>
        <taxon>Autobranchia</taxon>
        <taxon>Heteroconchia</taxon>
        <taxon>Euheterodonta</taxon>
        <taxon>Imparidentia</taxon>
        <taxon>Neoheterodontei</taxon>
        <taxon>Myida</taxon>
        <taxon>Dreissenoidea</taxon>
        <taxon>Dreissenidae</taxon>
        <taxon>Dreissena</taxon>
    </lineage>
</organism>
<evidence type="ECO:0000313" key="1">
    <source>
        <dbReference type="EMBL" id="KAH3877236.1"/>
    </source>
</evidence>
<protein>
    <submittedName>
        <fullName evidence="1">Uncharacterized protein</fullName>
    </submittedName>
</protein>
<reference evidence="1" key="2">
    <citation type="submission" date="2020-11" db="EMBL/GenBank/DDBJ databases">
        <authorList>
            <person name="McCartney M.A."/>
            <person name="Auch B."/>
            <person name="Kono T."/>
            <person name="Mallez S."/>
            <person name="Becker A."/>
            <person name="Gohl D.M."/>
            <person name="Silverstein K.A.T."/>
            <person name="Koren S."/>
            <person name="Bechman K.B."/>
            <person name="Herman A."/>
            <person name="Abrahante J.E."/>
            <person name="Garbe J."/>
        </authorList>
    </citation>
    <scope>NUCLEOTIDE SEQUENCE</scope>
    <source>
        <strain evidence="1">Duluth1</strain>
        <tissue evidence="1">Whole animal</tissue>
    </source>
</reference>
<name>A0A9D4MJA4_DREPO</name>
<proteinExistence type="predicted"/>